<comment type="catalytic activity">
    <reaction evidence="4">
        <text>RX + glutathione = an S-substituted glutathione + a halide anion + H(+)</text>
        <dbReference type="Rhea" id="RHEA:16437"/>
        <dbReference type="ChEBI" id="CHEBI:15378"/>
        <dbReference type="ChEBI" id="CHEBI:16042"/>
        <dbReference type="ChEBI" id="CHEBI:17792"/>
        <dbReference type="ChEBI" id="CHEBI:57925"/>
        <dbReference type="ChEBI" id="CHEBI:90779"/>
        <dbReference type="EC" id="2.5.1.18"/>
    </reaction>
</comment>
<evidence type="ECO:0000259" key="5">
    <source>
        <dbReference type="PROSITE" id="PS50404"/>
    </source>
</evidence>
<dbReference type="AlphaFoldDB" id="A0A553P3R7"/>
<keyword evidence="2" id="KW-0808">Transferase</keyword>
<dbReference type="SUPFAM" id="SSF52833">
    <property type="entry name" value="Thioredoxin-like"/>
    <property type="match status" value="1"/>
</dbReference>
<dbReference type="InterPro" id="IPR036249">
    <property type="entry name" value="Thioredoxin-like_sf"/>
</dbReference>
<dbReference type="InterPro" id="IPR004045">
    <property type="entry name" value="Glutathione_S-Trfase_N"/>
</dbReference>
<name>A0A553P3R7_TIGCA</name>
<evidence type="ECO:0000256" key="2">
    <source>
        <dbReference type="ARBA" id="ARBA00022679"/>
    </source>
</evidence>
<organism evidence="6 7">
    <name type="scientific">Tigriopus californicus</name>
    <name type="common">Marine copepod</name>
    <dbReference type="NCBI Taxonomy" id="6832"/>
    <lineage>
        <taxon>Eukaryota</taxon>
        <taxon>Metazoa</taxon>
        <taxon>Ecdysozoa</taxon>
        <taxon>Arthropoda</taxon>
        <taxon>Crustacea</taxon>
        <taxon>Multicrustacea</taxon>
        <taxon>Hexanauplia</taxon>
        <taxon>Copepoda</taxon>
        <taxon>Harpacticoida</taxon>
        <taxon>Harpacticidae</taxon>
        <taxon>Tigriopus</taxon>
    </lineage>
</organism>
<feature type="domain" description="GST N-terminal" evidence="5">
    <location>
        <begin position="12"/>
        <end position="89"/>
    </location>
</feature>
<dbReference type="STRING" id="6832.A0A553P3R7"/>
<dbReference type="PROSITE" id="PS50404">
    <property type="entry name" value="GST_NTER"/>
    <property type="match status" value="1"/>
</dbReference>
<evidence type="ECO:0000256" key="3">
    <source>
        <dbReference type="ARBA" id="ARBA00038317"/>
    </source>
</evidence>
<dbReference type="Pfam" id="PF02798">
    <property type="entry name" value="GST_N"/>
    <property type="match status" value="1"/>
</dbReference>
<accession>A0A553P3R7</accession>
<proteinExistence type="inferred from homology"/>
<dbReference type="OMA" id="EDWATHY"/>
<evidence type="ECO:0000256" key="1">
    <source>
        <dbReference type="ARBA" id="ARBA00012452"/>
    </source>
</evidence>
<dbReference type="InterPro" id="IPR050213">
    <property type="entry name" value="GST_superfamily"/>
</dbReference>
<gene>
    <name evidence="6" type="ORF">TCAL_16153</name>
</gene>
<reference evidence="6 7" key="1">
    <citation type="journal article" date="2018" name="Nat. Ecol. Evol.">
        <title>Genomic signatures of mitonuclear coevolution across populations of Tigriopus californicus.</title>
        <authorList>
            <person name="Barreto F.S."/>
            <person name="Watson E.T."/>
            <person name="Lima T.G."/>
            <person name="Willett C.S."/>
            <person name="Edmands S."/>
            <person name="Li W."/>
            <person name="Burton R.S."/>
        </authorList>
    </citation>
    <scope>NUCLEOTIDE SEQUENCE [LARGE SCALE GENOMIC DNA]</scope>
    <source>
        <strain evidence="6 7">San Diego</strain>
    </source>
</reference>
<dbReference type="PANTHER" id="PTHR11571:SF224">
    <property type="entry name" value="HEMATOPOIETIC PROSTAGLANDIN D SYNTHASE"/>
    <property type="match status" value="1"/>
</dbReference>
<dbReference type="Proteomes" id="UP000318571">
    <property type="component" value="Chromosome 7"/>
</dbReference>
<protein>
    <recommendedName>
        <fullName evidence="1">glutathione transferase</fullName>
        <ecNumber evidence="1">2.5.1.18</ecNumber>
    </recommendedName>
</protein>
<evidence type="ECO:0000313" key="6">
    <source>
        <dbReference type="EMBL" id="TRY72335.1"/>
    </source>
</evidence>
<dbReference type="GO" id="GO:0006749">
    <property type="term" value="P:glutathione metabolic process"/>
    <property type="evidence" value="ECO:0007669"/>
    <property type="project" value="TreeGrafter"/>
</dbReference>
<evidence type="ECO:0000313" key="7">
    <source>
        <dbReference type="Proteomes" id="UP000318571"/>
    </source>
</evidence>
<dbReference type="EC" id="2.5.1.18" evidence="1"/>
<dbReference type="GO" id="GO:0004364">
    <property type="term" value="F:glutathione transferase activity"/>
    <property type="evidence" value="ECO:0007669"/>
    <property type="project" value="UniProtKB-EC"/>
</dbReference>
<sequence>MSQLLIVICYGSKIKLVYFPLRGRAELIRLFLAAAETEFEEDVIEFQDWPDRKADMMFESLPMLTWDGEEVGQSLTIARFVAKKVGLAGHNDLEQARADAIVEHTMDLYE</sequence>
<comment type="caution">
    <text evidence="6">The sequence shown here is derived from an EMBL/GenBank/DDBJ whole genome shotgun (WGS) entry which is preliminary data.</text>
</comment>
<dbReference type="Gene3D" id="1.20.1050.130">
    <property type="match status" value="1"/>
</dbReference>
<dbReference type="PANTHER" id="PTHR11571">
    <property type="entry name" value="GLUTATHIONE S-TRANSFERASE"/>
    <property type="match status" value="1"/>
</dbReference>
<keyword evidence="7" id="KW-1185">Reference proteome</keyword>
<evidence type="ECO:0000256" key="4">
    <source>
        <dbReference type="ARBA" id="ARBA00047960"/>
    </source>
</evidence>
<dbReference type="EMBL" id="VCGU01000008">
    <property type="protein sequence ID" value="TRY72335.1"/>
    <property type="molecule type" value="Genomic_DNA"/>
</dbReference>
<dbReference type="SFLD" id="SFLDS00019">
    <property type="entry name" value="Glutathione_Transferase_(cytos"/>
    <property type="match status" value="1"/>
</dbReference>
<dbReference type="InterPro" id="IPR040079">
    <property type="entry name" value="Glutathione_S-Trfase"/>
</dbReference>
<dbReference type="CDD" id="cd03039">
    <property type="entry name" value="GST_N_Sigma_like"/>
    <property type="match status" value="1"/>
</dbReference>
<comment type="similarity">
    <text evidence="3">Belongs to the GST superfamily. Sigma family.</text>
</comment>